<feature type="region of interest" description="Disordered" evidence="4">
    <location>
        <begin position="929"/>
        <end position="954"/>
    </location>
</feature>
<protein>
    <submittedName>
        <fullName evidence="5">Nucleoporin interacting component Nup93/Nic96</fullName>
    </submittedName>
</protein>
<evidence type="ECO:0000256" key="4">
    <source>
        <dbReference type="SAM" id="MobiDB-lite"/>
    </source>
</evidence>
<dbReference type="GO" id="GO:0006606">
    <property type="term" value="P:protein import into nucleus"/>
    <property type="evidence" value="ECO:0007669"/>
    <property type="project" value="TreeGrafter"/>
</dbReference>
<sequence>MSLFGNPGASTASTQPSQPAQSGNLFGNLASSQLQQQPSLFSNLGGQSKPQASGAPFGALGLGQQQASSGGIGTRAVGGGGGGGLFGAPMTTTSQPSSTLFGQQNNTSSQPLASSFANPQAQQPQQQNQLGQSQPAQPQDGQQSGGLRAPAQPAYFDSLLEKGKRRSVAANGRADLWEVPDLQLGLEDIARKVRELGGTASQPTGERGADTRAHYLLAASGINPGSTLKDLNSLNTYRSTANNLQQPTDWDPDSSKYVNQLQQQSTLKMIDDGLKRAQRDFDAYLEEHVDINWEEQRKKIYEHFGLEARGTNSPSYDPITYPSLGGSGSFSRSSQKGRRSTVTRPGHATPNRSVFGHSGMQKSVIGTPGVGSGNATLFADVADKNGTGPGVQDDRSLREKQGKYADKVQRLNEARLQERAYPVLQEFADVEGQPGGESPSQLIEAYKALIEIVKEKSIINDPDAAKERHFADDYLDESPKSAKALSMRARILDGSRGCLEKQFYSQIEQLVARNPREANLGGVPTKTNQVRAYIRIRNTRRDLAPDGMDLQTLGDDYCWVLIFFLLRSGLVKETAEYVTSNATAFRSLDRNFVTYIISFAGSSDRRLPRNMQDRINAEYQQRSRIAPENSLDPYRMACYKIIGRCELHKRSLDGISQGVEDWIWLQITLAREVNRVEEVAGEVYGLDELREDVRDVGRRHFSSGSEALGGYGTFFFLQILGGMFEQAVAYLYPHSYVAAVHFAIALDYYGLLRVSDFSTSESELLTYNTKQLPRISFGRMLGYYTRDFRSANVVAAVDYLTLICLNADLPRKMGTSQSSLCHEALRELVLETREFAQLLGDIRSDGTRIRGAIEQRLKLIGLADQEEFLTTVTVQAASIADDNGRTTDAVLLYHLAEDYDNVIVIINRALSEAIAVDIGQQQLRLQPLKPRAPAAQGQMQQQQQQQRRDDSSLSLTSVDDPAVLARNMISLYNANALYYRKIRPANRDACGVLLRMSEIKSKVEAGQWAEALDMIESLSLLPIKAAGAIPLIRSSATTFNSLPPVISRNIGPLLLWTITCIGKQRENLRSREYEGETRREMSELLFQGAKDLMVFAGMVKYRLGERVWEGLIRCGGDVGAY</sequence>
<evidence type="ECO:0000313" key="5">
    <source>
        <dbReference type="EMBL" id="SLM38585.1"/>
    </source>
</evidence>
<evidence type="ECO:0000256" key="1">
    <source>
        <dbReference type="ARBA" id="ARBA00004259"/>
    </source>
</evidence>
<dbReference type="InterPro" id="IPR007231">
    <property type="entry name" value="Nucleoporin_int_Nup93/Nic96"/>
</dbReference>
<comment type="subcellular location">
    <subcellularLocation>
        <location evidence="1">Nucleus envelope</location>
    </subcellularLocation>
</comment>
<comment type="similarity">
    <text evidence="2">Belongs to the nucleoporin interacting component (NIC) family.</text>
</comment>
<evidence type="ECO:0000313" key="6">
    <source>
        <dbReference type="Proteomes" id="UP000192927"/>
    </source>
</evidence>
<dbReference type="PANTHER" id="PTHR11225">
    <property type="entry name" value="NUCLEAR PORE COMPLEX PROTEIN NUP93 NUCLEOPORIN NUP93 DEAD EYE PROTEIN"/>
    <property type="match status" value="1"/>
</dbReference>
<feature type="compositionally biased region" description="Basic and acidic residues" evidence="4">
    <location>
        <begin position="392"/>
        <end position="402"/>
    </location>
</feature>
<feature type="compositionally biased region" description="Polar residues" evidence="4">
    <location>
        <begin position="8"/>
        <end position="25"/>
    </location>
</feature>
<dbReference type="GO" id="GO:0017056">
    <property type="term" value="F:structural constituent of nuclear pore"/>
    <property type="evidence" value="ECO:0007669"/>
    <property type="project" value="InterPro"/>
</dbReference>
<feature type="compositionally biased region" description="Gly residues" evidence="4">
    <location>
        <begin position="70"/>
        <end position="86"/>
    </location>
</feature>
<dbReference type="Pfam" id="PF04097">
    <property type="entry name" value="Nic96"/>
    <property type="match status" value="1"/>
</dbReference>
<dbReference type="GO" id="GO:0016973">
    <property type="term" value="P:poly(A)+ mRNA export from nucleus"/>
    <property type="evidence" value="ECO:0007669"/>
    <property type="project" value="TreeGrafter"/>
</dbReference>
<feature type="region of interest" description="Disordered" evidence="4">
    <location>
        <begin position="308"/>
        <end position="368"/>
    </location>
</feature>
<proteinExistence type="inferred from homology"/>
<accession>A0A1W5D696</accession>
<keyword evidence="3" id="KW-0539">Nucleus</keyword>
<feature type="region of interest" description="Disordered" evidence="4">
    <location>
        <begin position="1"/>
        <end position="150"/>
    </location>
</feature>
<organism evidence="5 6">
    <name type="scientific">Lasallia pustulata</name>
    <dbReference type="NCBI Taxonomy" id="136370"/>
    <lineage>
        <taxon>Eukaryota</taxon>
        <taxon>Fungi</taxon>
        <taxon>Dikarya</taxon>
        <taxon>Ascomycota</taxon>
        <taxon>Pezizomycotina</taxon>
        <taxon>Lecanoromycetes</taxon>
        <taxon>OSLEUM clade</taxon>
        <taxon>Umbilicariomycetidae</taxon>
        <taxon>Umbilicariales</taxon>
        <taxon>Umbilicariaceae</taxon>
        <taxon>Lasallia</taxon>
    </lineage>
</organism>
<evidence type="ECO:0000256" key="3">
    <source>
        <dbReference type="ARBA" id="ARBA00023242"/>
    </source>
</evidence>
<reference evidence="6" key="1">
    <citation type="submission" date="2017-03" db="EMBL/GenBank/DDBJ databases">
        <authorList>
            <person name="Sharma R."/>
            <person name="Thines M."/>
        </authorList>
    </citation>
    <scope>NUCLEOTIDE SEQUENCE [LARGE SCALE GENOMIC DNA]</scope>
</reference>
<evidence type="ECO:0000256" key="2">
    <source>
        <dbReference type="ARBA" id="ARBA00010186"/>
    </source>
</evidence>
<feature type="compositionally biased region" description="Low complexity" evidence="4">
    <location>
        <begin position="29"/>
        <end position="44"/>
    </location>
</feature>
<feature type="compositionally biased region" description="Low complexity" evidence="4">
    <location>
        <begin position="929"/>
        <end position="945"/>
    </location>
</feature>
<feature type="compositionally biased region" description="Polar residues" evidence="4">
    <location>
        <begin position="90"/>
        <end position="112"/>
    </location>
</feature>
<keyword evidence="6" id="KW-1185">Reference proteome</keyword>
<dbReference type="GO" id="GO:0005643">
    <property type="term" value="C:nuclear pore"/>
    <property type="evidence" value="ECO:0007669"/>
    <property type="project" value="InterPro"/>
</dbReference>
<dbReference type="AlphaFoldDB" id="A0A1W5D696"/>
<feature type="compositionally biased region" description="Low complexity" evidence="4">
    <location>
        <begin position="113"/>
        <end position="146"/>
    </location>
</feature>
<feature type="region of interest" description="Disordered" evidence="4">
    <location>
        <begin position="381"/>
        <end position="402"/>
    </location>
</feature>
<dbReference type="Proteomes" id="UP000192927">
    <property type="component" value="Unassembled WGS sequence"/>
</dbReference>
<name>A0A1W5D696_9LECA</name>
<dbReference type="EMBL" id="FWEW01002601">
    <property type="protein sequence ID" value="SLM38585.1"/>
    <property type="molecule type" value="Genomic_DNA"/>
</dbReference>
<dbReference type="PANTHER" id="PTHR11225:SF4">
    <property type="entry name" value="NUCLEAR PORE COMPLEX PROTEIN NUP93"/>
    <property type="match status" value="1"/>
</dbReference>
<feature type="compositionally biased region" description="Low complexity" evidence="4">
    <location>
        <begin position="58"/>
        <end position="69"/>
    </location>
</feature>